<organism evidence="3 4">
    <name type="scientific">Stereum hirsutum (strain FP-91666)</name>
    <name type="common">White-rot fungus</name>
    <dbReference type="NCBI Taxonomy" id="721885"/>
    <lineage>
        <taxon>Eukaryota</taxon>
        <taxon>Fungi</taxon>
        <taxon>Dikarya</taxon>
        <taxon>Basidiomycota</taxon>
        <taxon>Agaricomycotina</taxon>
        <taxon>Agaricomycetes</taxon>
        <taxon>Russulales</taxon>
        <taxon>Stereaceae</taxon>
        <taxon>Stereum</taxon>
    </lineage>
</organism>
<feature type="compositionally biased region" description="Low complexity" evidence="2">
    <location>
        <begin position="46"/>
        <end position="59"/>
    </location>
</feature>
<dbReference type="KEGG" id="shs:STEHIDRAFT_126406"/>
<dbReference type="OrthoDB" id="3070390at2759"/>
<keyword evidence="4" id="KW-1185">Reference proteome</keyword>
<dbReference type="RefSeq" id="XP_007311297.1">
    <property type="nucleotide sequence ID" value="XM_007311235.1"/>
</dbReference>
<feature type="coiled-coil region" evidence="1">
    <location>
        <begin position="344"/>
        <end position="382"/>
    </location>
</feature>
<evidence type="ECO:0000256" key="1">
    <source>
        <dbReference type="SAM" id="Coils"/>
    </source>
</evidence>
<accession>R7RWP2</accession>
<sequence>MSLVPVLAVYNTPDGQAPCHPSAITDPAPAKLSRVSPPSITDSVVEPTSESYPLSSTSSIVPPGPSTSDTVQTFLPRRPSWGSHAASSIPRRNSYDDDTIALPQAPRHTLRGRLSPSKPIFSAAELSPKQTPINEPASSSESHVASWWKSKPKTTSSVVHDGLLDQGESDAPRSGWKPKQSGSNSIPLGSNGPRRAQVDHGSTGVGFSASLEHEQSGSSYGTSQPRSSAPFSTRAPLPTSETSSHNPSSTNLLDELDSLSPPERLERLRQHVSEQAEEIRGYKRTMELMLDGEKELTEDVKRLKTEREHTLGVLWGMQTEAFPSEEVKPARDVMSALNSLNQHLRNTKTLLHIEQAERKNAEQRLEEEKEARARDLSAIEKECKDPFVVPALLQAFLKMSKMTDAVL</sequence>
<keyword evidence="1" id="KW-0175">Coiled coil</keyword>
<dbReference type="Proteomes" id="UP000053927">
    <property type="component" value="Unassembled WGS sequence"/>
</dbReference>
<proteinExistence type="predicted"/>
<reference evidence="4" key="1">
    <citation type="journal article" date="2012" name="Science">
        <title>The Paleozoic origin of enzymatic lignin decomposition reconstructed from 31 fungal genomes.</title>
        <authorList>
            <person name="Floudas D."/>
            <person name="Binder M."/>
            <person name="Riley R."/>
            <person name="Barry K."/>
            <person name="Blanchette R.A."/>
            <person name="Henrissat B."/>
            <person name="Martinez A.T."/>
            <person name="Otillar R."/>
            <person name="Spatafora J.W."/>
            <person name="Yadav J.S."/>
            <person name="Aerts A."/>
            <person name="Benoit I."/>
            <person name="Boyd A."/>
            <person name="Carlson A."/>
            <person name="Copeland A."/>
            <person name="Coutinho P.M."/>
            <person name="de Vries R.P."/>
            <person name="Ferreira P."/>
            <person name="Findley K."/>
            <person name="Foster B."/>
            <person name="Gaskell J."/>
            <person name="Glotzer D."/>
            <person name="Gorecki P."/>
            <person name="Heitman J."/>
            <person name="Hesse C."/>
            <person name="Hori C."/>
            <person name="Igarashi K."/>
            <person name="Jurgens J.A."/>
            <person name="Kallen N."/>
            <person name="Kersten P."/>
            <person name="Kohler A."/>
            <person name="Kuees U."/>
            <person name="Kumar T.K.A."/>
            <person name="Kuo A."/>
            <person name="LaButti K."/>
            <person name="Larrondo L.F."/>
            <person name="Lindquist E."/>
            <person name="Ling A."/>
            <person name="Lombard V."/>
            <person name="Lucas S."/>
            <person name="Lundell T."/>
            <person name="Martin R."/>
            <person name="McLaughlin D.J."/>
            <person name="Morgenstern I."/>
            <person name="Morin E."/>
            <person name="Murat C."/>
            <person name="Nagy L.G."/>
            <person name="Nolan M."/>
            <person name="Ohm R.A."/>
            <person name="Patyshakuliyeva A."/>
            <person name="Rokas A."/>
            <person name="Ruiz-Duenas F.J."/>
            <person name="Sabat G."/>
            <person name="Salamov A."/>
            <person name="Samejima M."/>
            <person name="Schmutz J."/>
            <person name="Slot J.C."/>
            <person name="St John F."/>
            <person name="Stenlid J."/>
            <person name="Sun H."/>
            <person name="Sun S."/>
            <person name="Syed K."/>
            <person name="Tsang A."/>
            <person name="Wiebenga A."/>
            <person name="Young D."/>
            <person name="Pisabarro A."/>
            <person name="Eastwood D.C."/>
            <person name="Martin F."/>
            <person name="Cullen D."/>
            <person name="Grigoriev I.V."/>
            <person name="Hibbett D.S."/>
        </authorList>
    </citation>
    <scope>NUCLEOTIDE SEQUENCE [LARGE SCALE GENOMIC DNA]</scope>
    <source>
        <strain evidence="4">FP-91666</strain>
    </source>
</reference>
<name>R7RWP2_STEHR</name>
<evidence type="ECO:0000313" key="3">
    <source>
        <dbReference type="EMBL" id="EIM79734.1"/>
    </source>
</evidence>
<feature type="compositionally biased region" description="Polar residues" evidence="2">
    <location>
        <begin position="128"/>
        <end position="143"/>
    </location>
</feature>
<gene>
    <name evidence="3" type="ORF">STEHIDRAFT_126406</name>
</gene>
<dbReference type="OMA" id="CHPSAIT"/>
<feature type="compositionally biased region" description="Polar residues" evidence="2">
    <location>
        <begin position="216"/>
        <end position="231"/>
    </location>
</feature>
<evidence type="ECO:0000256" key="2">
    <source>
        <dbReference type="SAM" id="MobiDB-lite"/>
    </source>
</evidence>
<feature type="compositionally biased region" description="Low complexity" evidence="2">
    <location>
        <begin position="146"/>
        <end position="157"/>
    </location>
</feature>
<feature type="region of interest" description="Disordered" evidence="2">
    <location>
        <begin position="125"/>
        <end position="256"/>
    </location>
</feature>
<evidence type="ECO:0000313" key="4">
    <source>
        <dbReference type="Proteomes" id="UP000053927"/>
    </source>
</evidence>
<feature type="region of interest" description="Disordered" evidence="2">
    <location>
        <begin position="14"/>
        <end position="99"/>
    </location>
</feature>
<dbReference type="AlphaFoldDB" id="R7RWP2"/>
<dbReference type="GeneID" id="18797754"/>
<dbReference type="EMBL" id="JH687402">
    <property type="protein sequence ID" value="EIM79734.1"/>
    <property type="molecule type" value="Genomic_DNA"/>
</dbReference>
<feature type="compositionally biased region" description="Polar residues" evidence="2">
    <location>
        <begin position="239"/>
        <end position="252"/>
    </location>
</feature>
<protein>
    <submittedName>
        <fullName evidence="3">Uncharacterized protein</fullName>
    </submittedName>
</protein>